<keyword evidence="3" id="KW-1185">Reference proteome</keyword>
<dbReference type="Proteomes" id="UP000268615">
    <property type="component" value="Unassembled WGS sequence"/>
</dbReference>
<evidence type="ECO:0000313" key="3">
    <source>
        <dbReference type="Proteomes" id="UP000268615"/>
    </source>
</evidence>
<dbReference type="NCBIfam" id="NF012196">
    <property type="entry name" value="Ig_like_ice"/>
    <property type="match status" value="1"/>
</dbReference>
<comment type="caution">
    <text evidence="2">The sequence shown here is derived from an EMBL/GenBank/DDBJ whole genome shotgun (WGS) entry which is preliminary data.</text>
</comment>
<feature type="compositionally biased region" description="Basic and acidic residues" evidence="1">
    <location>
        <begin position="691"/>
        <end position="703"/>
    </location>
</feature>
<feature type="region of interest" description="Disordered" evidence="1">
    <location>
        <begin position="681"/>
        <end position="703"/>
    </location>
</feature>
<dbReference type="InterPro" id="IPR049826">
    <property type="entry name" value="Ig-like_ice"/>
</dbReference>
<organism evidence="2 3">
    <name type="scientific">Buttiauxella warmboldiae</name>
    <dbReference type="NCBI Taxonomy" id="82993"/>
    <lineage>
        <taxon>Bacteria</taxon>
        <taxon>Pseudomonadati</taxon>
        <taxon>Pseudomonadota</taxon>
        <taxon>Gammaproteobacteria</taxon>
        <taxon>Enterobacterales</taxon>
        <taxon>Enterobacteriaceae</taxon>
        <taxon>Buttiauxella</taxon>
    </lineage>
</organism>
<reference evidence="2 3" key="1">
    <citation type="submission" date="2018-11" db="EMBL/GenBank/DDBJ databases">
        <title>Draft genome sequence of Buttiauxella warmboldiae CCUG 35512.</title>
        <authorList>
            <person name="Salva-Serra F."/>
            <person name="Marathe N."/>
            <person name="Moore E."/>
            <person name="Svensson L."/>
            <person name="Engstrom-Jakobsson H."/>
        </authorList>
    </citation>
    <scope>NUCLEOTIDE SEQUENCE [LARGE SCALE GENOMIC DNA]</scope>
    <source>
        <strain evidence="2 3">CCUG 35512</strain>
    </source>
</reference>
<dbReference type="InterPro" id="IPR013783">
    <property type="entry name" value="Ig-like_fold"/>
</dbReference>
<name>A0A3N5D468_9ENTR</name>
<dbReference type="RefSeq" id="WP_124025805.1">
    <property type="nucleotide sequence ID" value="NZ_RPOH01000122.1"/>
</dbReference>
<gene>
    <name evidence="2" type="ORF">EHN07_20270</name>
</gene>
<sequence>TVQATIITTDAAGNTATASADHAVGVDVSAEATITIDSVVTEDVPQTDGPQGTVIHVNGGSASADGFDVLDGKIVKIGSNVHIWLSEGDTRPECADPDTQIKYYQDGNVRGDGPYTDVFVVHPGSQYERSGDGFRDNLNSINGTTQNDQSGHKDYIFLQDGTTSDYQHSSGTNNNSEHNVNTLESINITGTNDAGQTLNLQGVNRIEGIIYGDGSSYTANGDRTVITHSNTPAATEQYSFINGTVSGDAQVNDVVTLTINGHEYTGTVQLMGNGPLGYSISVNSADLAKGQLIHATITATDDVGNTVTVSAESSISDNNLVSTENIVAQQPASAGSVANVDANHSASEAAAIDKPAHVDKPHAAITLINGGSGTADGFDVQGGKIVAIGSNVRIWLSDGDKEPLCADSANQIKHYGKDNNNGNPQGDGTHADVFVVHQGSGYLQDGNHRGLDAINGTTQQVEGGHKDYIFLQDGAPSDYTCTAGTNNNAASNVNTLENIALTGTHNDAGQGLHLQGVNHIEGVIYGDGTAAITANETRTTFEHHDTPAVTHVSLMDALSASAVDDSSGHALSNLLESGDDIFHPAPSAAADNAAHQGNHLLSDAHDGLFILTADQHSDVVQSWQPDNQGSAVMGQVEQINLSDLTHELEHGTDIASLIKDTGQPATEPALVDTKAHVAVEPGGMDSMQHSSFDHLLHKPEHQY</sequence>
<protein>
    <submittedName>
        <fullName evidence="2">Ig-like domain-containing protein</fullName>
    </submittedName>
</protein>
<evidence type="ECO:0000256" key="1">
    <source>
        <dbReference type="SAM" id="MobiDB-lite"/>
    </source>
</evidence>
<dbReference type="OrthoDB" id="8481600at2"/>
<accession>A0A3N5D468</accession>
<proteinExistence type="predicted"/>
<feature type="non-terminal residue" evidence="2">
    <location>
        <position position="1"/>
    </location>
</feature>
<dbReference type="Gene3D" id="2.60.40.10">
    <property type="entry name" value="Immunoglobulins"/>
    <property type="match status" value="1"/>
</dbReference>
<dbReference type="EMBL" id="RPOH01000122">
    <property type="protein sequence ID" value="RPH20014.1"/>
    <property type="molecule type" value="Genomic_DNA"/>
</dbReference>
<evidence type="ECO:0000313" key="2">
    <source>
        <dbReference type="EMBL" id="RPH20014.1"/>
    </source>
</evidence>
<dbReference type="AlphaFoldDB" id="A0A3N5D468"/>